<protein>
    <submittedName>
        <fullName evidence="1">S-norcoclaurine synthase 1</fullName>
    </submittedName>
</protein>
<name>A0AAW2RQN9_9LAMI</name>
<gene>
    <name evidence="1" type="ORF">Scaly_0540300</name>
</gene>
<dbReference type="InterPro" id="IPR023393">
    <property type="entry name" value="START-like_dom_sf"/>
</dbReference>
<accession>A0AAW2RQN9</accession>
<sequence>MSKEGEISGSVSREIEVNVSPTETFKVYGSLILVQLAMVIFPEKHYQFTVVKGDGVPGPNWYREEYVVVDYEKRIKSNRMLEGGVIEQGCKSYWTTLRTLEKEGNPNACTITGTIDYVVKDASVLPVIDGAIDSLYFYEGCCSLRDKVPRESHHQLMKILILILILIQTHLLYYVF</sequence>
<dbReference type="SUPFAM" id="SSF55961">
    <property type="entry name" value="Bet v1-like"/>
    <property type="match status" value="1"/>
</dbReference>
<reference evidence="1" key="2">
    <citation type="journal article" date="2024" name="Plant">
        <title>Genomic evolution and insights into agronomic trait innovations of Sesamum species.</title>
        <authorList>
            <person name="Miao H."/>
            <person name="Wang L."/>
            <person name="Qu L."/>
            <person name="Liu H."/>
            <person name="Sun Y."/>
            <person name="Le M."/>
            <person name="Wang Q."/>
            <person name="Wei S."/>
            <person name="Zheng Y."/>
            <person name="Lin W."/>
            <person name="Duan Y."/>
            <person name="Cao H."/>
            <person name="Xiong S."/>
            <person name="Wang X."/>
            <person name="Wei L."/>
            <person name="Li C."/>
            <person name="Ma Q."/>
            <person name="Ju M."/>
            <person name="Zhao R."/>
            <person name="Li G."/>
            <person name="Mu C."/>
            <person name="Tian Q."/>
            <person name="Mei H."/>
            <person name="Zhang T."/>
            <person name="Gao T."/>
            <person name="Zhang H."/>
        </authorList>
    </citation>
    <scope>NUCLEOTIDE SEQUENCE</scope>
    <source>
        <strain evidence="1">KEN8</strain>
    </source>
</reference>
<proteinExistence type="predicted"/>
<evidence type="ECO:0000313" key="1">
    <source>
        <dbReference type="EMBL" id="KAL0382530.1"/>
    </source>
</evidence>
<reference evidence="1" key="1">
    <citation type="submission" date="2020-06" db="EMBL/GenBank/DDBJ databases">
        <authorList>
            <person name="Li T."/>
            <person name="Hu X."/>
            <person name="Zhang T."/>
            <person name="Song X."/>
            <person name="Zhang H."/>
            <person name="Dai N."/>
            <person name="Sheng W."/>
            <person name="Hou X."/>
            <person name="Wei L."/>
        </authorList>
    </citation>
    <scope>NUCLEOTIDE SEQUENCE</scope>
    <source>
        <strain evidence="1">KEN8</strain>
        <tissue evidence="1">Leaf</tissue>
    </source>
</reference>
<dbReference type="AlphaFoldDB" id="A0AAW2RQN9"/>
<dbReference type="Gene3D" id="3.30.530.20">
    <property type="match status" value="1"/>
</dbReference>
<organism evidence="1">
    <name type="scientific">Sesamum calycinum</name>
    <dbReference type="NCBI Taxonomy" id="2727403"/>
    <lineage>
        <taxon>Eukaryota</taxon>
        <taxon>Viridiplantae</taxon>
        <taxon>Streptophyta</taxon>
        <taxon>Embryophyta</taxon>
        <taxon>Tracheophyta</taxon>
        <taxon>Spermatophyta</taxon>
        <taxon>Magnoliopsida</taxon>
        <taxon>eudicotyledons</taxon>
        <taxon>Gunneridae</taxon>
        <taxon>Pentapetalae</taxon>
        <taxon>asterids</taxon>
        <taxon>lamiids</taxon>
        <taxon>Lamiales</taxon>
        <taxon>Pedaliaceae</taxon>
        <taxon>Sesamum</taxon>
    </lineage>
</organism>
<comment type="caution">
    <text evidence="1">The sequence shown here is derived from an EMBL/GenBank/DDBJ whole genome shotgun (WGS) entry which is preliminary data.</text>
</comment>
<dbReference type="EMBL" id="JACGWM010000003">
    <property type="protein sequence ID" value="KAL0382530.1"/>
    <property type="molecule type" value="Genomic_DNA"/>
</dbReference>